<comment type="caution">
    <text evidence="2">The sequence shown here is derived from an EMBL/GenBank/DDBJ whole genome shotgun (WGS) entry which is preliminary data.</text>
</comment>
<evidence type="ECO:0000313" key="2">
    <source>
        <dbReference type="EMBL" id="MCE5166558.1"/>
    </source>
</evidence>
<proteinExistence type="predicted"/>
<feature type="transmembrane region" description="Helical" evidence="1">
    <location>
        <begin position="50"/>
        <end position="72"/>
    </location>
</feature>
<feature type="non-terminal residue" evidence="2">
    <location>
        <position position="1"/>
    </location>
</feature>
<accession>A0ABS8Y484</accession>
<dbReference type="EMBL" id="JACEIK010026144">
    <property type="protein sequence ID" value="MCE5166558.1"/>
    <property type="molecule type" value="Genomic_DNA"/>
</dbReference>
<evidence type="ECO:0000256" key="1">
    <source>
        <dbReference type="SAM" id="Phobius"/>
    </source>
</evidence>
<protein>
    <submittedName>
        <fullName evidence="2">Uncharacterized protein</fullName>
    </submittedName>
</protein>
<organism evidence="2 3">
    <name type="scientific">Datura stramonium</name>
    <name type="common">Jimsonweed</name>
    <name type="synonym">Common thornapple</name>
    <dbReference type="NCBI Taxonomy" id="4076"/>
    <lineage>
        <taxon>Eukaryota</taxon>
        <taxon>Viridiplantae</taxon>
        <taxon>Streptophyta</taxon>
        <taxon>Embryophyta</taxon>
        <taxon>Tracheophyta</taxon>
        <taxon>Spermatophyta</taxon>
        <taxon>Magnoliopsida</taxon>
        <taxon>eudicotyledons</taxon>
        <taxon>Gunneridae</taxon>
        <taxon>Pentapetalae</taxon>
        <taxon>asterids</taxon>
        <taxon>lamiids</taxon>
        <taxon>Solanales</taxon>
        <taxon>Solanaceae</taxon>
        <taxon>Solanoideae</taxon>
        <taxon>Datureae</taxon>
        <taxon>Datura</taxon>
    </lineage>
</organism>
<reference evidence="2 3" key="1">
    <citation type="journal article" date="2021" name="BMC Genomics">
        <title>Datura genome reveals duplications of psychoactive alkaloid biosynthetic genes and high mutation rate following tissue culture.</title>
        <authorList>
            <person name="Rajewski A."/>
            <person name="Carter-House D."/>
            <person name="Stajich J."/>
            <person name="Litt A."/>
        </authorList>
    </citation>
    <scope>NUCLEOTIDE SEQUENCE [LARGE SCALE GENOMIC DNA]</scope>
    <source>
        <strain evidence="2">AR-01</strain>
    </source>
</reference>
<name>A0ABS8Y484_DATST</name>
<keyword evidence="1" id="KW-0812">Transmembrane</keyword>
<keyword evidence="1" id="KW-1133">Transmembrane helix</keyword>
<gene>
    <name evidence="2" type="ORF">HAX54_021799</name>
</gene>
<evidence type="ECO:0000313" key="3">
    <source>
        <dbReference type="Proteomes" id="UP000823775"/>
    </source>
</evidence>
<keyword evidence="1" id="KW-0472">Membrane</keyword>
<keyword evidence="3" id="KW-1185">Reference proteome</keyword>
<dbReference type="Proteomes" id="UP000823775">
    <property type="component" value="Unassembled WGS sequence"/>
</dbReference>
<sequence>VNRIETSDWYTNCGFVSTQTGENSSSNGSKPGAKTTQVAYDIYSGRIDLVYGYDVFSIMIMLVYGCDIFILVHLSIIELLYSCDVFIFDALELKLSSCMVVTSTVAH</sequence>